<feature type="transmembrane region" description="Helical" evidence="2">
    <location>
        <begin position="171"/>
        <end position="194"/>
    </location>
</feature>
<sequence length="218" mass="23896">MMVEMLTESVGQFGYFALFFTLWLGIVGMPIPDEVIVLSAGVLTSMHVLEILPAFIATYLGVVSGLSLGYVLGRVLGAPALNWIGRKKGMGKYVQQAQTLLEKYGSYALCISYFLPVVRHVVPYLVGIGKMTFGRYAAFSYTTGLLWTVILFFAGHFMGNNVANLNAFLSIFNQGMVVGIAGLALLAAAGIYGYKVWKRKRVSVLSTQTLVNDRERNE</sequence>
<gene>
    <name evidence="5" type="ORF">ADS79_33950</name>
    <name evidence="4" type="ORF">BRE01_57910</name>
</gene>
<dbReference type="InterPro" id="IPR051311">
    <property type="entry name" value="DedA_domain"/>
</dbReference>
<protein>
    <submittedName>
        <fullName evidence="5">Alkaline phosphatase</fullName>
    </submittedName>
</protein>
<reference evidence="6" key="1">
    <citation type="submission" date="2015-07" db="EMBL/GenBank/DDBJ databases">
        <title>Genome sequencing project for genomic taxonomy and phylogenomics of Bacillus-like bacteria.</title>
        <authorList>
            <person name="Liu B."/>
            <person name="Wang J."/>
            <person name="Zhu Y."/>
            <person name="Liu G."/>
            <person name="Chen Q."/>
            <person name="Chen Z."/>
            <person name="Lan J."/>
            <person name="Che J."/>
            <person name="Ge C."/>
            <person name="Shi H."/>
            <person name="Pan Z."/>
            <person name="Liu X."/>
        </authorList>
    </citation>
    <scope>NUCLEOTIDE SEQUENCE [LARGE SCALE GENOMIC DNA]</scope>
    <source>
        <strain evidence="6">DSM 9887</strain>
    </source>
</reference>
<accession>A0A0K9YIH3</accession>
<dbReference type="PANTHER" id="PTHR42709:SF9">
    <property type="entry name" value="ALKALINE PHOSPHATASE LIKE PROTEIN"/>
    <property type="match status" value="1"/>
</dbReference>
<comment type="similarity">
    <text evidence="1">Belongs to the DedA family.</text>
</comment>
<evidence type="ECO:0000313" key="7">
    <source>
        <dbReference type="Proteomes" id="UP000319578"/>
    </source>
</evidence>
<dbReference type="InterPro" id="IPR032816">
    <property type="entry name" value="VTT_dom"/>
</dbReference>
<dbReference type="AlphaFoldDB" id="A0A0K9YIH3"/>
<proteinExistence type="inferred from homology"/>
<evidence type="ECO:0000313" key="6">
    <source>
        <dbReference type="Proteomes" id="UP000036834"/>
    </source>
</evidence>
<comment type="caution">
    <text evidence="5">The sequence shown here is derived from an EMBL/GenBank/DDBJ whole genome shotgun (WGS) entry which is preliminary data.</text>
</comment>
<name>A0A0K9YIH3_9BACL</name>
<keyword evidence="7" id="KW-1185">Reference proteome</keyword>
<feature type="transmembrane region" description="Helical" evidence="2">
    <location>
        <begin position="51"/>
        <end position="72"/>
    </location>
</feature>
<evidence type="ECO:0000256" key="2">
    <source>
        <dbReference type="SAM" id="Phobius"/>
    </source>
</evidence>
<evidence type="ECO:0000256" key="1">
    <source>
        <dbReference type="ARBA" id="ARBA00010792"/>
    </source>
</evidence>
<keyword evidence="2" id="KW-1133">Transmembrane helix</keyword>
<dbReference type="GO" id="GO:0005886">
    <property type="term" value="C:plasma membrane"/>
    <property type="evidence" value="ECO:0007669"/>
    <property type="project" value="TreeGrafter"/>
</dbReference>
<keyword evidence="2" id="KW-0472">Membrane</keyword>
<dbReference type="PANTHER" id="PTHR42709">
    <property type="entry name" value="ALKALINE PHOSPHATASE LIKE PROTEIN"/>
    <property type="match status" value="1"/>
</dbReference>
<keyword evidence="2" id="KW-0812">Transmembrane</keyword>
<evidence type="ECO:0000313" key="4">
    <source>
        <dbReference type="EMBL" id="GED72089.1"/>
    </source>
</evidence>
<dbReference type="PATRIC" id="fig|54915.3.peg.368"/>
<evidence type="ECO:0000313" key="5">
    <source>
        <dbReference type="EMBL" id="KNB68479.1"/>
    </source>
</evidence>
<feature type="transmembrane region" description="Helical" evidence="2">
    <location>
        <begin position="12"/>
        <end position="31"/>
    </location>
</feature>
<dbReference type="OrthoDB" id="9782291at2"/>
<dbReference type="Proteomes" id="UP000036834">
    <property type="component" value="Unassembled WGS sequence"/>
</dbReference>
<dbReference type="STRING" id="54915.ADS79_33950"/>
<feature type="domain" description="VTT" evidence="3">
    <location>
        <begin position="31"/>
        <end position="156"/>
    </location>
</feature>
<dbReference type="EMBL" id="BJON01000025">
    <property type="protein sequence ID" value="GED72089.1"/>
    <property type="molecule type" value="Genomic_DNA"/>
</dbReference>
<reference evidence="4 7" key="3">
    <citation type="submission" date="2019-06" db="EMBL/GenBank/DDBJ databases">
        <title>Whole genome shotgun sequence of Brevibacillus reuszeri NBRC 15719.</title>
        <authorList>
            <person name="Hosoyama A."/>
            <person name="Uohara A."/>
            <person name="Ohji S."/>
            <person name="Ichikawa N."/>
        </authorList>
    </citation>
    <scope>NUCLEOTIDE SEQUENCE [LARGE SCALE GENOMIC DNA]</scope>
    <source>
        <strain evidence="4 7">NBRC 15719</strain>
    </source>
</reference>
<dbReference type="EMBL" id="LGIQ01000020">
    <property type="protein sequence ID" value="KNB68479.1"/>
    <property type="molecule type" value="Genomic_DNA"/>
</dbReference>
<dbReference type="RefSeq" id="WP_049742890.1">
    <property type="nucleotide sequence ID" value="NZ_BJON01000025.1"/>
</dbReference>
<dbReference type="Pfam" id="PF09335">
    <property type="entry name" value="VTT_dom"/>
    <property type="match status" value="1"/>
</dbReference>
<organism evidence="5 6">
    <name type="scientific">Brevibacillus reuszeri</name>
    <dbReference type="NCBI Taxonomy" id="54915"/>
    <lineage>
        <taxon>Bacteria</taxon>
        <taxon>Bacillati</taxon>
        <taxon>Bacillota</taxon>
        <taxon>Bacilli</taxon>
        <taxon>Bacillales</taxon>
        <taxon>Paenibacillaceae</taxon>
        <taxon>Brevibacillus</taxon>
    </lineage>
</organism>
<feature type="transmembrane region" description="Helical" evidence="2">
    <location>
        <begin position="138"/>
        <end position="159"/>
    </location>
</feature>
<evidence type="ECO:0000259" key="3">
    <source>
        <dbReference type="Pfam" id="PF09335"/>
    </source>
</evidence>
<reference evidence="5" key="2">
    <citation type="submission" date="2015-07" db="EMBL/GenBank/DDBJ databases">
        <title>MeaNS - Measles Nucleotide Surveillance Program.</title>
        <authorList>
            <person name="Tran T."/>
            <person name="Druce J."/>
        </authorList>
    </citation>
    <scope>NUCLEOTIDE SEQUENCE</scope>
    <source>
        <strain evidence="5">DSM 9887</strain>
    </source>
</reference>
<dbReference type="Proteomes" id="UP000319578">
    <property type="component" value="Unassembled WGS sequence"/>
</dbReference>